<comment type="similarity">
    <text evidence="4">Belongs to the dynactin 150 kDa subunit family.</text>
</comment>
<keyword evidence="12" id="KW-0206">Cytoskeleton</keyword>
<feature type="coiled-coil region" evidence="14">
    <location>
        <begin position="1079"/>
        <end position="1131"/>
    </location>
</feature>
<dbReference type="Gene3D" id="2.30.30.190">
    <property type="entry name" value="CAP Gly-rich-like domain"/>
    <property type="match status" value="1"/>
</dbReference>
<accession>A0A8C7NWT3</accession>
<dbReference type="GO" id="GO:0007097">
    <property type="term" value="P:nuclear migration"/>
    <property type="evidence" value="ECO:0007669"/>
    <property type="project" value="TreeGrafter"/>
</dbReference>
<dbReference type="GO" id="GO:0005874">
    <property type="term" value="C:microtubule"/>
    <property type="evidence" value="ECO:0007669"/>
    <property type="project" value="UniProtKB-KW"/>
</dbReference>
<dbReference type="FunFam" id="2.30.30.190:FF:000003">
    <property type="entry name" value="dynactin subunit 1 isoform X1"/>
    <property type="match status" value="1"/>
</dbReference>
<evidence type="ECO:0000256" key="14">
    <source>
        <dbReference type="SAM" id="Coils"/>
    </source>
</evidence>
<dbReference type="InterPro" id="IPR022157">
    <property type="entry name" value="Dynactin"/>
</dbReference>
<dbReference type="GO" id="GO:0005814">
    <property type="term" value="C:centriole"/>
    <property type="evidence" value="ECO:0007669"/>
    <property type="project" value="UniProtKB-SubCell"/>
</dbReference>
<feature type="coiled-coil region" evidence="14">
    <location>
        <begin position="1179"/>
        <end position="1206"/>
    </location>
</feature>
<evidence type="ECO:0000256" key="6">
    <source>
        <dbReference type="ARBA" id="ARBA00022490"/>
    </source>
</evidence>
<name>A0A8C7NWT3_ONCMY</name>
<evidence type="ECO:0000256" key="4">
    <source>
        <dbReference type="ARBA" id="ARBA00011010"/>
    </source>
</evidence>
<reference evidence="16" key="1">
    <citation type="submission" date="2020-07" db="EMBL/GenBank/DDBJ databases">
        <title>A long reads based de novo assembly of the rainbow trout Arlee double haploid line genome.</title>
        <authorList>
            <person name="Gao G."/>
            <person name="Palti Y."/>
        </authorList>
    </citation>
    <scope>NUCLEOTIDE SEQUENCE [LARGE SCALE GENOMIC DNA]</scope>
</reference>
<gene>
    <name evidence="16" type="primary">LOC110531486</name>
</gene>
<evidence type="ECO:0000259" key="15">
    <source>
        <dbReference type="PROSITE" id="PS50245"/>
    </source>
</evidence>
<proteinExistence type="inferred from homology"/>
<dbReference type="SMART" id="SM01052">
    <property type="entry name" value="CAP_GLY"/>
    <property type="match status" value="1"/>
</dbReference>
<evidence type="ECO:0000256" key="7">
    <source>
        <dbReference type="ARBA" id="ARBA00022618"/>
    </source>
</evidence>
<dbReference type="GO" id="GO:0000922">
    <property type="term" value="C:spindle pole"/>
    <property type="evidence" value="ECO:0007669"/>
    <property type="project" value="TreeGrafter"/>
</dbReference>
<keyword evidence="13" id="KW-0131">Cell cycle</keyword>
<keyword evidence="11 14" id="KW-0175">Coiled coil</keyword>
<comment type="subcellular location">
    <subcellularLocation>
        <location evidence="3">Cytoplasm</location>
        <location evidence="3">Cell cortex</location>
    </subcellularLocation>
    <subcellularLocation>
        <location evidence="1">Cytoplasm</location>
        <location evidence="1">Cytoskeleton</location>
        <location evidence="1">Microtubule organizing center</location>
        <location evidence="1">Centrosome</location>
        <location evidence="1">Centriole</location>
    </subcellularLocation>
    <subcellularLocation>
        <location evidence="2">Cytoplasm</location>
        <location evidence="2">Cytoskeleton</location>
        <location evidence="2">Spindle</location>
    </subcellularLocation>
</comment>
<keyword evidence="9" id="KW-0498">Mitosis</keyword>
<dbReference type="GO" id="GO:0000776">
    <property type="term" value="C:kinetochore"/>
    <property type="evidence" value="ECO:0007669"/>
    <property type="project" value="TreeGrafter"/>
</dbReference>
<dbReference type="Pfam" id="PF01302">
    <property type="entry name" value="CAP_GLY"/>
    <property type="match status" value="1"/>
</dbReference>
<dbReference type="InterPro" id="IPR000938">
    <property type="entry name" value="CAP-Gly_domain"/>
</dbReference>
<organism evidence="16 17">
    <name type="scientific">Oncorhynchus mykiss</name>
    <name type="common">Rainbow trout</name>
    <name type="synonym">Salmo gairdneri</name>
    <dbReference type="NCBI Taxonomy" id="8022"/>
    <lineage>
        <taxon>Eukaryota</taxon>
        <taxon>Metazoa</taxon>
        <taxon>Chordata</taxon>
        <taxon>Craniata</taxon>
        <taxon>Vertebrata</taxon>
        <taxon>Euteleostomi</taxon>
        <taxon>Actinopterygii</taxon>
        <taxon>Neopterygii</taxon>
        <taxon>Teleostei</taxon>
        <taxon>Protacanthopterygii</taxon>
        <taxon>Salmoniformes</taxon>
        <taxon>Salmonidae</taxon>
        <taxon>Salmoninae</taxon>
        <taxon>Oncorhynchus</taxon>
    </lineage>
</organism>
<keyword evidence="10" id="KW-0243">Dynein</keyword>
<sequence>MFSLSTPQISGSPLLSKMSADGGGKPAKVGSVVEVIGKGQRGTVAYVGATLFATGKWVGVILDEPKGKNDGTVQGKRYFQCDENCGIFVRQSQFSFTCILLVFLPLPVLLSRSPFSFYLASLYLHPLPPPLPPPPPPLSTSTLYLPHLSLPPPSTSPTSLYLHPLPPPPLSTSTLYLPHLSLPPPSTSPTSLYLHPLPPPPLSTSTLYLPHLSLPPPSTSPTSLYLHPLPPPPLSTSTLYLPHLSLPPPSTSPTSLYLHPLPPPPPSTSPTSLYLHPLPPPPLSTSTLYLPHLSLPPPSPPTSLYLPTSPYLPPLPPLPTCPLSLPEEESLRGQVKDLEEKLETLKMKRAEDKVKLKELEKHKIQLEQLQEWKTKMQEQQTDLQKQLKEAKKDAREALEAKDRYMEEMSDTADAIEMATLDKEMAEERSESLQVEVESLKEKVEELTMDLEIIKHEVEEKGSDGAASSYHVKQLEEQNSRLKDALVRMRDLSSSEKQEHVKLQKQMEKKNGELETLRTQKEKLQEEMKQAEATIDELKEQVDAALGAEEMVETLTERNLDLEEKVRELRETVTDLEAINEMNDELQENSRETEMELREQLDLNGARVREAQKRVEAAQETVADYQQTINKYRQLTASLQDANKELTSAQNANAEQVQPPPPAELFDFKIKFAETKAYAKAIEMELRKMEVGQANRQVSLLTSFMPDSFLRHGGDHDCILVLLLIPRLICKAELISKQAQEKFDLNGNPVERTGVKMRGPPGEQLSFASGLVYSLTLLQATLHKYQQALNCCSVQVYTQMGTLYSEMSVHERSLDFFIDLLHKDQLDETVHVEPLTKAIKYYQQLYSIHLAEQTEDCTVQLADHIKFIQSALDCIGAEVVRLRAFLQPGQEGLALNILLKDLDTTCSDIKQFCKKIRRRMPGTDVPGVPAALSFGAPVSETLTDCRRQLTRVVAVLQEVAAAGAQMVAPLGEQEGLNALKLDDVAVKAVEQMATAMQEGEYDAERPQGKAPPVEARAAALRAEITDAEGLGVKLEDRDTVIKELKKSLKIKGEELSEAHVRLSLLEKKLDTSTKDADERVEKIQTKLDETLALLKKKEKEFEETMDALQADIDQLEAEKAELKQRLSSQSKSTIEGLRAPPASGIASIVTGSAGAALAPGAGGLSGPMQVVDSPLLRQQVEAQRLGIKHLKNENNRLKAEKMRAQLASLPPLHVPKLHLREATSSSSPPAEGTLHGILYRKTEQLLGTLLKMTATVKVVDITGKTPGDCEGCVFV</sequence>
<evidence type="ECO:0000256" key="8">
    <source>
        <dbReference type="ARBA" id="ARBA00022701"/>
    </source>
</evidence>
<feature type="domain" description="CAP-Gly" evidence="15">
    <location>
        <begin position="48"/>
        <end position="90"/>
    </location>
</feature>
<reference evidence="16" key="3">
    <citation type="submission" date="2025-09" db="UniProtKB">
        <authorList>
            <consortium name="Ensembl"/>
        </authorList>
    </citation>
    <scope>IDENTIFICATION</scope>
</reference>
<evidence type="ECO:0000256" key="3">
    <source>
        <dbReference type="ARBA" id="ARBA00004544"/>
    </source>
</evidence>
<evidence type="ECO:0000256" key="13">
    <source>
        <dbReference type="ARBA" id="ARBA00023306"/>
    </source>
</evidence>
<dbReference type="PANTHER" id="PTHR18916">
    <property type="entry name" value="DYNACTIN 1-RELATED MICROTUBULE-BINDING"/>
    <property type="match status" value="1"/>
</dbReference>
<dbReference type="GO" id="GO:0051301">
    <property type="term" value="P:cell division"/>
    <property type="evidence" value="ECO:0007669"/>
    <property type="project" value="UniProtKB-KW"/>
</dbReference>
<evidence type="ECO:0000256" key="9">
    <source>
        <dbReference type="ARBA" id="ARBA00022776"/>
    </source>
</evidence>
<dbReference type="SUPFAM" id="SSF74924">
    <property type="entry name" value="Cap-Gly domain"/>
    <property type="match status" value="1"/>
</dbReference>
<dbReference type="Ensembl" id="ENSOMYT00000014801.2">
    <property type="protein sequence ID" value="ENSOMYP00000013387.2"/>
    <property type="gene ID" value="ENSOMYG00000005273.2"/>
</dbReference>
<evidence type="ECO:0000256" key="2">
    <source>
        <dbReference type="ARBA" id="ARBA00004186"/>
    </source>
</evidence>
<dbReference type="PROSITE" id="PS50245">
    <property type="entry name" value="CAP_GLY_2"/>
    <property type="match status" value="1"/>
</dbReference>
<evidence type="ECO:0000313" key="17">
    <source>
        <dbReference type="Proteomes" id="UP000694395"/>
    </source>
</evidence>
<dbReference type="GeneTree" id="ENSGT00940000155378"/>
<keyword evidence="6" id="KW-0963">Cytoplasm</keyword>
<evidence type="ECO:0000256" key="11">
    <source>
        <dbReference type="ARBA" id="ARBA00023054"/>
    </source>
</evidence>
<dbReference type="InterPro" id="IPR036859">
    <property type="entry name" value="CAP-Gly_dom_sf"/>
</dbReference>
<dbReference type="AlphaFoldDB" id="A0A8C7NWT3"/>
<keyword evidence="7" id="KW-0132">Cell division</keyword>
<reference evidence="16" key="2">
    <citation type="submission" date="2025-08" db="UniProtKB">
        <authorList>
            <consortium name="Ensembl"/>
        </authorList>
    </citation>
    <scope>IDENTIFICATION</scope>
</reference>
<dbReference type="GO" id="GO:0000132">
    <property type="term" value="P:establishment of mitotic spindle orientation"/>
    <property type="evidence" value="ECO:0007669"/>
    <property type="project" value="TreeGrafter"/>
</dbReference>
<dbReference type="GO" id="GO:0008017">
    <property type="term" value="F:microtubule binding"/>
    <property type="evidence" value="ECO:0007669"/>
    <property type="project" value="UniProtKB-ARBA"/>
</dbReference>
<dbReference type="Pfam" id="PF12455">
    <property type="entry name" value="Dynactin"/>
    <property type="match status" value="1"/>
</dbReference>
<keyword evidence="8" id="KW-0493">Microtubule</keyword>
<dbReference type="Proteomes" id="UP000694395">
    <property type="component" value="Chromosome 9"/>
</dbReference>
<dbReference type="PANTHER" id="PTHR18916:SF6">
    <property type="entry name" value="DYNACTIN SUBUNIT 1"/>
    <property type="match status" value="1"/>
</dbReference>
<dbReference type="GO" id="GO:0030286">
    <property type="term" value="C:dynein complex"/>
    <property type="evidence" value="ECO:0007669"/>
    <property type="project" value="UniProtKB-KW"/>
</dbReference>
<feature type="coiled-coil region" evidence="14">
    <location>
        <begin position="328"/>
        <end position="651"/>
    </location>
</feature>
<evidence type="ECO:0000256" key="10">
    <source>
        <dbReference type="ARBA" id="ARBA00023017"/>
    </source>
</evidence>
<dbReference type="PROSITE" id="PS00845">
    <property type="entry name" value="CAP_GLY_1"/>
    <property type="match status" value="1"/>
</dbReference>
<evidence type="ECO:0000313" key="16">
    <source>
        <dbReference type="Ensembl" id="ENSOMYP00000013387.2"/>
    </source>
</evidence>
<keyword evidence="17" id="KW-1185">Reference proteome</keyword>
<protein>
    <recommendedName>
        <fullName evidence="5">Dynactin subunit 1</fullName>
    </recommendedName>
</protein>
<dbReference type="GO" id="GO:0005938">
    <property type="term" value="C:cell cortex"/>
    <property type="evidence" value="ECO:0007669"/>
    <property type="project" value="UniProtKB-SubCell"/>
</dbReference>
<evidence type="ECO:0000256" key="5">
    <source>
        <dbReference type="ARBA" id="ARBA00016574"/>
    </source>
</evidence>
<evidence type="ECO:0000256" key="12">
    <source>
        <dbReference type="ARBA" id="ARBA00023212"/>
    </source>
</evidence>
<evidence type="ECO:0000256" key="1">
    <source>
        <dbReference type="ARBA" id="ARBA00004114"/>
    </source>
</evidence>
<dbReference type="GO" id="GO:0030424">
    <property type="term" value="C:axon"/>
    <property type="evidence" value="ECO:0007669"/>
    <property type="project" value="TreeGrafter"/>
</dbReference>